<reference evidence="1 2" key="2">
    <citation type="journal article" date="2022" name="Mol. Ecol. Resour.">
        <title>The genomes of chicory, endive, great burdock and yacon provide insights into Asteraceae paleo-polyploidization history and plant inulin production.</title>
        <authorList>
            <person name="Fan W."/>
            <person name="Wang S."/>
            <person name="Wang H."/>
            <person name="Wang A."/>
            <person name="Jiang F."/>
            <person name="Liu H."/>
            <person name="Zhao H."/>
            <person name="Xu D."/>
            <person name="Zhang Y."/>
        </authorList>
    </citation>
    <scope>NUCLEOTIDE SEQUENCE [LARGE SCALE GENOMIC DNA]</scope>
    <source>
        <strain evidence="2">cv. Niubang</strain>
    </source>
</reference>
<keyword evidence="2" id="KW-1185">Reference proteome</keyword>
<comment type="caution">
    <text evidence="1">The sequence shown here is derived from an EMBL/GenBank/DDBJ whole genome shotgun (WGS) entry which is preliminary data.</text>
</comment>
<sequence>MCAGAPSDMRDKLNLRMASEYKFLSRSGCLKIHDVDDAQNFKKLMEALDALRISYEDQERIFKLLAAVLWLGNISFEVIDNENHVEVVIDEASRSAARLMGCKVKDLTLSLSTDRNQSDMPQNFTLPQAIDVRDALAKVVYTSLFSWVVEAINRSLEGDKKHTGRSISVLDTYGFESFQKNSFEQLLINYADERLHQHFIRHLFKLEQEEYEYEGIDWKKVEFIDNQGCLDFFEKRNVGIISILDEASNTSESTDLIFANKIKQNSSSYLSFNGERGGAFRVRHYAGEVRYETTGFLEKNRDLLQSDNIRFILSCCNNFGSSESDSAKQSVGTKFKGQLFKMIQQLENSKPHFIRCIRPNAKQLPGMYEKDIVLQQIRCGGVLEMVRISKSRYPTCMTHQEFANKFGCLLSKNTPCQDPLSVSLAILQQYHVLPEMYQLGYTKLYFRAEQVGVLEKLRQEVMQGTYKVENGCSVHRDFHELMSGIVTLQSFVRGENSRRGRNVLKKSSHQLAPRSPDEHLTAAVHIQSVIRGWLARRYFNHLQSWKSSALDSPKTRRKSRSRVSEVKDMPQENLQILPSNVEELQKLVMKAEVSLSQREQENSTLRDQVRQFETRWSEHEIKMKSVEETWQRQMASLRKSLGAAKKSLAADDDDSEDDTPRTQNVEFGNNSNTVNELAKELEQKKRNFEDDAKAIAEVKLGNMPYPKQIEEYKRVKLRFDTWKKEYKNRLRETRAKLGKGVNGEAGGSDKRARQSWWGKLSKRY</sequence>
<gene>
    <name evidence="1" type="ORF">L6452_28651</name>
</gene>
<proteinExistence type="predicted"/>
<evidence type="ECO:0000313" key="1">
    <source>
        <dbReference type="EMBL" id="KAI3702898.1"/>
    </source>
</evidence>
<dbReference type="Proteomes" id="UP001055879">
    <property type="component" value="Linkage Group LG09"/>
</dbReference>
<accession>A0ACB8ZZ30</accession>
<protein>
    <submittedName>
        <fullName evidence="1">Uncharacterized protein</fullName>
    </submittedName>
</protein>
<evidence type="ECO:0000313" key="2">
    <source>
        <dbReference type="Proteomes" id="UP001055879"/>
    </source>
</evidence>
<dbReference type="EMBL" id="CM042055">
    <property type="protein sequence ID" value="KAI3702898.1"/>
    <property type="molecule type" value="Genomic_DNA"/>
</dbReference>
<reference evidence="2" key="1">
    <citation type="journal article" date="2022" name="Mol. Ecol. Resour.">
        <title>The genomes of chicory, endive, great burdock and yacon provide insights into Asteraceae palaeo-polyploidization history and plant inulin production.</title>
        <authorList>
            <person name="Fan W."/>
            <person name="Wang S."/>
            <person name="Wang H."/>
            <person name="Wang A."/>
            <person name="Jiang F."/>
            <person name="Liu H."/>
            <person name="Zhao H."/>
            <person name="Xu D."/>
            <person name="Zhang Y."/>
        </authorList>
    </citation>
    <scope>NUCLEOTIDE SEQUENCE [LARGE SCALE GENOMIC DNA]</scope>
    <source>
        <strain evidence="2">cv. Niubang</strain>
    </source>
</reference>
<organism evidence="1 2">
    <name type="scientific">Arctium lappa</name>
    <name type="common">Greater burdock</name>
    <name type="synonym">Lappa major</name>
    <dbReference type="NCBI Taxonomy" id="4217"/>
    <lineage>
        <taxon>Eukaryota</taxon>
        <taxon>Viridiplantae</taxon>
        <taxon>Streptophyta</taxon>
        <taxon>Embryophyta</taxon>
        <taxon>Tracheophyta</taxon>
        <taxon>Spermatophyta</taxon>
        <taxon>Magnoliopsida</taxon>
        <taxon>eudicotyledons</taxon>
        <taxon>Gunneridae</taxon>
        <taxon>Pentapetalae</taxon>
        <taxon>asterids</taxon>
        <taxon>campanulids</taxon>
        <taxon>Asterales</taxon>
        <taxon>Asteraceae</taxon>
        <taxon>Carduoideae</taxon>
        <taxon>Cardueae</taxon>
        <taxon>Arctiinae</taxon>
        <taxon>Arctium</taxon>
    </lineage>
</organism>
<name>A0ACB8ZZ30_ARCLA</name>